<keyword evidence="3" id="KW-1185">Reference proteome</keyword>
<dbReference type="InterPro" id="IPR008964">
    <property type="entry name" value="Invasin/intimin_cell_adhesion"/>
</dbReference>
<evidence type="ECO:0000259" key="1">
    <source>
        <dbReference type="PROSITE" id="PS51272"/>
    </source>
</evidence>
<dbReference type="SUPFAM" id="SSF51126">
    <property type="entry name" value="Pectin lyase-like"/>
    <property type="match status" value="1"/>
</dbReference>
<dbReference type="InterPro" id="IPR013783">
    <property type="entry name" value="Ig-like_fold"/>
</dbReference>
<dbReference type="Proteomes" id="UP000215145">
    <property type="component" value="Unassembled WGS sequence"/>
</dbReference>
<proteinExistence type="predicted"/>
<dbReference type="Gene3D" id="2.160.20.10">
    <property type="entry name" value="Single-stranded right-handed beta-helix, Pectin lyase-like"/>
    <property type="match status" value="2"/>
</dbReference>
<dbReference type="OrthoDB" id="3333873at2"/>
<dbReference type="Pfam" id="PF08329">
    <property type="entry name" value="ChitinaseA_N"/>
    <property type="match status" value="2"/>
</dbReference>
<dbReference type="GO" id="GO:0004568">
    <property type="term" value="F:chitinase activity"/>
    <property type="evidence" value="ECO:0007669"/>
    <property type="project" value="InterPro"/>
</dbReference>
<dbReference type="EMBL" id="NMUQ01000003">
    <property type="protein sequence ID" value="OXM13865.1"/>
    <property type="molecule type" value="Genomic_DNA"/>
</dbReference>
<feature type="domain" description="SLH" evidence="1">
    <location>
        <begin position="10"/>
        <end position="75"/>
    </location>
</feature>
<dbReference type="InterPro" id="IPR013540">
    <property type="entry name" value="ChitinaseA_N"/>
</dbReference>
<dbReference type="SMART" id="SM00710">
    <property type="entry name" value="PbH1"/>
    <property type="match status" value="8"/>
</dbReference>
<dbReference type="AlphaFoldDB" id="A0A229NVW9"/>
<dbReference type="SUPFAM" id="SSF49373">
    <property type="entry name" value="Invasin/intimin cell-adhesion fragments"/>
    <property type="match status" value="1"/>
</dbReference>
<protein>
    <recommendedName>
        <fullName evidence="1">SLH domain-containing protein</fullName>
    </recommendedName>
</protein>
<organism evidence="2 3">
    <name type="scientific">Paenibacillus herberti</name>
    <dbReference type="NCBI Taxonomy" id="1619309"/>
    <lineage>
        <taxon>Bacteria</taxon>
        <taxon>Bacillati</taxon>
        <taxon>Bacillota</taxon>
        <taxon>Bacilli</taxon>
        <taxon>Bacillales</taxon>
        <taxon>Paenibacillaceae</taxon>
        <taxon>Paenibacillus</taxon>
    </lineage>
</organism>
<dbReference type="InterPro" id="IPR012334">
    <property type="entry name" value="Pectin_lyas_fold"/>
</dbReference>
<dbReference type="Gene3D" id="2.60.40.10">
    <property type="entry name" value="Immunoglobulins"/>
    <property type="match status" value="2"/>
</dbReference>
<dbReference type="GO" id="GO:0006032">
    <property type="term" value="P:chitin catabolic process"/>
    <property type="evidence" value="ECO:0007669"/>
    <property type="project" value="InterPro"/>
</dbReference>
<comment type="caution">
    <text evidence="2">The sequence shown here is derived from an EMBL/GenBank/DDBJ whole genome shotgun (WGS) entry which is preliminary data.</text>
</comment>
<dbReference type="InterPro" id="IPR014756">
    <property type="entry name" value="Ig_E-set"/>
</dbReference>
<evidence type="ECO:0000313" key="3">
    <source>
        <dbReference type="Proteomes" id="UP000215145"/>
    </source>
</evidence>
<dbReference type="InterPro" id="IPR006626">
    <property type="entry name" value="PbH1"/>
</dbReference>
<dbReference type="InterPro" id="IPR011050">
    <property type="entry name" value="Pectin_lyase_fold/virulence"/>
</dbReference>
<dbReference type="Gene3D" id="2.60.40.1080">
    <property type="match status" value="1"/>
</dbReference>
<dbReference type="SUPFAM" id="SSF81296">
    <property type="entry name" value="E set domains"/>
    <property type="match status" value="2"/>
</dbReference>
<reference evidence="2 3" key="1">
    <citation type="submission" date="2017-07" db="EMBL/GenBank/DDBJ databases">
        <title>Paenibacillus herberti R33 genome sequencing and assembly.</title>
        <authorList>
            <person name="Su W."/>
        </authorList>
    </citation>
    <scope>NUCLEOTIDE SEQUENCE [LARGE SCALE GENOMIC DNA]</scope>
    <source>
        <strain evidence="2 3">R33</strain>
    </source>
</reference>
<name>A0A229NVW9_9BACL</name>
<gene>
    <name evidence="2" type="ORF">CGZ75_22595</name>
</gene>
<accession>A0A229NVW9</accession>
<evidence type="ECO:0000313" key="2">
    <source>
        <dbReference type="EMBL" id="OXM13865.1"/>
    </source>
</evidence>
<dbReference type="InterPro" id="IPR001119">
    <property type="entry name" value="SLH_dom"/>
</dbReference>
<dbReference type="PROSITE" id="PS51272">
    <property type="entry name" value="SLH"/>
    <property type="match status" value="1"/>
</dbReference>
<sequence>MEEDALLGDISSLTDLASISEWAVNYVKADSKLGIVRTNDPYPSQFEPQASVKRIEALEMVKRLVGVMDIQAMINAAIAAGKTKVVIPPNTYRIGEEAGNVLITISGANNLEIVADGVTVIGMKLTKALNIEKSNKVKISGMTINYDPLPFTQGKVKAIASDLSYLDIELAAGYPRMLYSRLSIYDPETRFQKHGINHLWGTTAQWNDDGTVRIKLNDVGRNVDVGDPVTLAGGPGPGGIPHGVTVGESSGIVFEDFTIHTAPGFGYLEAGSEGGTILDGFKLIPGPPPPGATEKPLLTAVWDGVQFKTSKKGPIVENSTIYSAGDDSFSIQSGDYGVVKVQGDEIVIVLRDGSQGVKAGDRLRDFNISGNEAIVASVEKIAKSDVGMDPSLLDKINTAAQWTPWRFTEETYYKIKLNGQSPFQLEDFIFSPDRMGNGFIFRNNDVYSPGRGMLLKAGDGLIEGNTFRGGDKAIIVSPEVVTDSHAGAGSNLIIRNNKIIGTGYHHYMPWSDQSGSIGFAAGNITSELAFDNILIEGNTFDNVNGLNLNLSSVSNVTVKNNKFLKTHLTEPNNNGADKGIDPTSVILVKNAENVTFSNNIIDRMGVYSTLPVNVQNPASGITGVDTGVTLVNPAPLNTLSEVKLSVDSPKLQPEKTATARVSGKLSSGVPTSLIGAVVTYTSSKPGVATIDAGGKITALTVGSTVIKATVKWNGFTVQAQDVTVKVALPLYTGAPGKPVLSSNIAQANGLKDGNYTVTMNMWWGNNGDVLKLYENGVLISMQALDDASPNAQKAKVDVKGKTNGTYTYTAELINSLGMTKSDPLVVTVTDAAPGKPVLSHDNWDGDGSYKVTMNMWWGTNGTEYRLYENGVLIETKALAAASPNAQQAIKAIAGRAIGVYEYRIELVNAAGVTSSEVLTVKVTKGKKAN</sequence>